<evidence type="ECO:0000259" key="1">
    <source>
        <dbReference type="Pfam" id="PF15519"/>
    </source>
</evidence>
<protein>
    <recommendedName>
        <fullName evidence="1">Splicing factor RBM39 linker domain-containing protein</fullName>
    </recommendedName>
</protein>
<name>A0AAV6VW86_9ARAC</name>
<evidence type="ECO:0000313" key="3">
    <source>
        <dbReference type="Proteomes" id="UP000827092"/>
    </source>
</evidence>
<dbReference type="InterPro" id="IPR029123">
    <property type="entry name" value="RBM39_linker"/>
</dbReference>
<gene>
    <name evidence="2" type="ORF">JTE90_006409</name>
</gene>
<dbReference type="Proteomes" id="UP000827092">
    <property type="component" value="Unassembled WGS sequence"/>
</dbReference>
<dbReference type="EMBL" id="JAFNEN010000013">
    <property type="protein sequence ID" value="KAG8200830.1"/>
    <property type="molecule type" value="Genomic_DNA"/>
</dbReference>
<evidence type="ECO:0000313" key="2">
    <source>
        <dbReference type="EMBL" id="KAG8200830.1"/>
    </source>
</evidence>
<proteinExistence type="predicted"/>
<keyword evidence="3" id="KW-1185">Reference proteome</keyword>
<comment type="caution">
    <text evidence="2">The sequence shown here is derived from an EMBL/GenBank/DDBJ whole genome shotgun (WGS) entry which is preliminary data.</text>
</comment>
<feature type="domain" description="Splicing factor RBM39 linker" evidence="1">
    <location>
        <begin position="2"/>
        <end position="61"/>
    </location>
</feature>
<sequence>MDLGDTGRLQLTEKLTELTHLNLSAATVPALQLSQGLVTSQLVITPPIATQFFVLSTMFDPGIRYDVVYMIQEKPCETG</sequence>
<reference evidence="2 3" key="1">
    <citation type="journal article" date="2022" name="Nat. Ecol. Evol.">
        <title>A masculinizing supergene underlies an exaggerated male reproductive morph in a spider.</title>
        <authorList>
            <person name="Hendrickx F."/>
            <person name="De Corte Z."/>
            <person name="Sonet G."/>
            <person name="Van Belleghem S.M."/>
            <person name="Kostlbacher S."/>
            <person name="Vangestel C."/>
        </authorList>
    </citation>
    <scope>NUCLEOTIDE SEQUENCE [LARGE SCALE GENOMIC DNA]</scope>
    <source>
        <strain evidence="2">W744_W776</strain>
    </source>
</reference>
<dbReference type="AlphaFoldDB" id="A0AAV6VW86"/>
<accession>A0AAV6VW86</accession>
<organism evidence="2 3">
    <name type="scientific">Oedothorax gibbosus</name>
    <dbReference type="NCBI Taxonomy" id="931172"/>
    <lineage>
        <taxon>Eukaryota</taxon>
        <taxon>Metazoa</taxon>
        <taxon>Ecdysozoa</taxon>
        <taxon>Arthropoda</taxon>
        <taxon>Chelicerata</taxon>
        <taxon>Arachnida</taxon>
        <taxon>Araneae</taxon>
        <taxon>Araneomorphae</taxon>
        <taxon>Entelegynae</taxon>
        <taxon>Araneoidea</taxon>
        <taxon>Linyphiidae</taxon>
        <taxon>Erigoninae</taxon>
        <taxon>Oedothorax</taxon>
    </lineage>
</organism>
<dbReference type="Pfam" id="PF15519">
    <property type="entry name" value="RBM39linker"/>
    <property type="match status" value="1"/>
</dbReference>